<feature type="transmembrane region" description="Helical" evidence="6">
    <location>
        <begin position="97"/>
        <end position="119"/>
    </location>
</feature>
<evidence type="ECO:0000259" key="7">
    <source>
        <dbReference type="Pfam" id="PF05140"/>
    </source>
</evidence>
<evidence type="ECO:0000256" key="4">
    <source>
        <dbReference type="ARBA" id="ARBA00022989"/>
    </source>
</evidence>
<dbReference type="AlphaFoldDB" id="A0A934SU78"/>
<dbReference type="Pfam" id="PF05140">
    <property type="entry name" value="ResB"/>
    <property type="match status" value="1"/>
</dbReference>
<name>A0A934SU78_9MICO</name>
<feature type="domain" description="ResB-like" evidence="7">
    <location>
        <begin position="41"/>
        <end position="544"/>
    </location>
</feature>
<evidence type="ECO:0000256" key="2">
    <source>
        <dbReference type="ARBA" id="ARBA00022692"/>
    </source>
</evidence>
<evidence type="ECO:0000256" key="5">
    <source>
        <dbReference type="ARBA" id="ARBA00023136"/>
    </source>
</evidence>
<keyword evidence="4 6" id="KW-1133">Transmembrane helix</keyword>
<dbReference type="RefSeq" id="WP_200557210.1">
    <property type="nucleotide sequence ID" value="NZ_JAEPES010000006.1"/>
</dbReference>
<evidence type="ECO:0000313" key="8">
    <source>
        <dbReference type="EMBL" id="MBK4349010.1"/>
    </source>
</evidence>
<proteinExistence type="predicted"/>
<dbReference type="EMBL" id="JAEPES010000006">
    <property type="protein sequence ID" value="MBK4349010.1"/>
    <property type="molecule type" value="Genomic_DNA"/>
</dbReference>
<evidence type="ECO:0000256" key="3">
    <source>
        <dbReference type="ARBA" id="ARBA00022748"/>
    </source>
</evidence>
<evidence type="ECO:0000256" key="6">
    <source>
        <dbReference type="SAM" id="Phobius"/>
    </source>
</evidence>
<comment type="subcellular location">
    <subcellularLocation>
        <location evidence="1">Membrane</location>
        <topology evidence="1">Multi-pass membrane protein</topology>
    </subcellularLocation>
</comment>
<sequence>MSRPSDHYDSAAPAPKSSGVTQPKLGIVGTLRFFWRQLTSMRTALFLLLLLAVAAVPGSLFSQRSSDPNGVTQYFQQNPDLAPILDKFQLFDVYTSVWFSAIYLLLFVSLIGCVVPRTLHHARALRSRPPKTPAHLERLGSFAAFEIAPGQTDAAGAPITPATAVAAARALLRRSGYRTQLFDGAGRSGSGLSVSAERGYLRETGNLVFHMALIGILIAVGVGGGFGYTGQKVLVPGQVFANVRLAFDSFTPGRFFTDSALAPYRIRLDSFTAKYETENLNAFGQPIDYTAKVTTYQGGQKKGTKETIKVNDPLAIGGNQVYLLGNGYAPKITLRDPDGAVVFSGATPFLPQDANLTSLGVLKIPDGLKKQLGMRGLFYPTAAQDTAGITSSTNPDLLNPELALVLYTGDLGIDAGEPKSVYSLDTTKLTEIAGPDVDTKSIHLAPGQTVDIPGGLGTITFDNVSPKGATSELKSVPRFASLDIHRDPTQGWVLFFAILVLLGLLTGLFVPRRRVWVKALEGDDGSIRLEYAGLARGEDPGLDGAVADIAAKHSQQLGLRLTS</sequence>
<dbReference type="Proteomes" id="UP000636458">
    <property type="component" value="Unassembled WGS sequence"/>
</dbReference>
<comment type="caution">
    <text evidence="8">The sequence shown here is derived from an EMBL/GenBank/DDBJ whole genome shotgun (WGS) entry which is preliminary data.</text>
</comment>
<dbReference type="InterPro" id="IPR023494">
    <property type="entry name" value="Cyt_c_bgen_Ccs1/CcsB/ResB"/>
</dbReference>
<accession>A0A934SU78</accession>
<feature type="transmembrane region" description="Helical" evidence="6">
    <location>
        <begin position="491"/>
        <end position="510"/>
    </location>
</feature>
<evidence type="ECO:0000313" key="9">
    <source>
        <dbReference type="Proteomes" id="UP000636458"/>
    </source>
</evidence>
<organism evidence="8 9">
    <name type="scientific">Lacisediminihabitans changchengi</name>
    <dbReference type="NCBI Taxonomy" id="2787634"/>
    <lineage>
        <taxon>Bacteria</taxon>
        <taxon>Bacillati</taxon>
        <taxon>Actinomycetota</taxon>
        <taxon>Actinomycetes</taxon>
        <taxon>Micrococcales</taxon>
        <taxon>Microbacteriaceae</taxon>
        <taxon>Lacisediminihabitans</taxon>
    </lineage>
</organism>
<dbReference type="GO" id="GO:0016020">
    <property type="term" value="C:membrane"/>
    <property type="evidence" value="ECO:0007669"/>
    <property type="project" value="UniProtKB-SubCell"/>
</dbReference>
<reference evidence="8" key="1">
    <citation type="submission" date="2021-01" db="EMBL/GenBank/DDBJ databases">
        <title>Lacisediminihabitans sp. nov. strain G11-30, isolated from Antarctic Soil.</title>
        <authorList>
            <person name="Li J."/>
        </authorList>
    </citation>
    <scope>NUCLEOTIDE SEQUENCE</scope>
    <source>
        <strain evidence="8">G11-30</strain>
    </source>
</reference>
<keyword evidence="3" id="KW-0201">Cytochrome c-type biogenesis</keyword>
<keyword evidence="2 6" id="KW-0812">Transmembrane</keyword>
<feature type="transmembrane region" description="Helical" evidence="6">
    <location>
        <begin position="207"/>
        <end position="228"/>
    </location>
</feature>
<gene>
    <name evidence="8" type="ORF">IV501_15360</name>
</gene>
<feature type="transmembrane region" description="Helical" evidence="6">
    <location>
        <begin position="43"/>
        <end position="61"/>
    </location>
</feature>
<keyword evidence="5 6" id="KW-0472">Membrane</keyword>
<evidence type="ECO:0000256" key="1">
    <source>
        <dbReference type="ARBA" id="ARBA00004141"/>
    </source>
</evidence>
<dbReference type="InterPro" id="IPR007816">
    <property type="entry name" value="ResB-like_domain"/>
</dbReference>
<protein>
    <submittedName>
        <fullName evidence="8">Cytochrome c biogenesis protein ResB</fullName>
    </submittedName>
</protein>
<dbReference type="PANTHER" id="PTHR31566:SF0">
    <property type="entry name" value="CYTOCHROME C BIOGENESIS PROTEIN CCS1, CHLOROPLASTIC"/>
    <property type="match status" value="1"/>
</dbReference>
<keyword evidence="9" id="KW-1185">Reference proteome</keyword>
<dbReference type="GO" id="GO:0017004">
    <property type="term" value="P:cytochrome complex assembly"/>
    <property type="evidence" value="ECO:0007669"/>
    <property type="project" value="UniProtKB-KW"/>
</dbReference>
<dbReference type="PANTHER" id="PTHR31566">
    <property type="entry name" value="CYTOCHROME C BIOGENESIS PROTEIN CCS1, CHLOROPLASTIC"/>
    <property type="match status" value="1"/>
</dbReference>